<gene>
    <name evidence="2" type="ORF">CR513_36170</name>
</gene>
<accession>A0A371FXB9</accession>
<sequence length="83" mass="9330">MDTAEPLLLFHQWGHHIPISDRSNRGSTSEAGRMGTPYGTGIDNATPTPDNANESNREEEGEGLEEEALIELERMIERERPRL</sequence>
<dbReference type="Proteomes" id="UP000257109">
    <property type="component" value="Unassembled WGS sequence"/>
</dbReference>
<dbReference type="EMBL" id="QJKJ01007499">
    <property type="protein sequence ID" value="RDX82979.1"/>
    <property type="molecule type" value="Genomic_DNA"/>
</dbReference>
<evidence type="ECO:0000313" key="2">
    <source>
        <dbReference type="EMBL" id="RDX82979.1"/>
    </source>
</evidence>
<comment type="caution">
    <text evidence="2">The sequence shown here is derived from an EMBL/GenBank/DDBJ whole genome shotgun (WGS) entry which is preliminary data.</text>
</comment>
<name>A0A371FXB9_MUCPR</name>
<feature type="compositionally biased region" description="Polar residues" evidence="1">
    <location>
        <begin position="43"/>
        <end position="54"/>
    </location>
</feature>
<dbReference type="AlphaFoldDB" id="A0A371FXB9"/>
<feature type="compositionally biased region" description="Acidic residues" evidence="1">
    <location>
        <begin position="57"/>
        <end position="69"/>
    </location>
</feature>
<proteinExistence type="predicted"/>
<evidence type="ECO:0000313" key="3">
    <source>
        <dbReference type="Proteomes" id="UP000257109"/>
    </source>
</evidence>
<feature type="region of interest" description="Disordered" evidence="1">
    <location>
        <begin position="17"/>
        <end position="69"/>
    </location>
</feature>
<protein>
    <submittedName>
        <fullName evidence="2">Uncharacterized protein</fullName>
    </submittedName>
</protein>
<feature type="non-terminal residue" evidence="2">
    <location>
        <position position="1"/>
    </location>
</feature>
<keyword evidence="3" id="KW-1185">Reference proteome</keyword>
<organism evidence="2 3">
    <name type="scientific">Mucuna pruriens</name>
    <name type="common">Velvet bean</name>
    <name type="synonym">Dolichos pruriens</name>
    <dbReference type="NCBI Taxonomy" id="157652"/>
    <lineage>
        <taxon>Eukaryota</taxon>
        <taxon>Viridiplantae</taxon>
        <taxon>Streptophyta</taxon>
        <taxon>Embryophyta</taxon>
        <taxon>Tracheophyta</taxon>
        <taxon>Spermatophyta</taxon>
        <taxon>Magnoliopsida</taxon>
        <taxon>eudicotyledons</taxon>
        <taxon>Gunneridae</taxon>
        <taxon>Pentapetalae</taxon>
        <taxon>rosids</taxon>
        <taxon>fabids</taxon>
        <taxon>Fabales</taxon>
        <taxon>Fabaceae</taxon>
        <taxon>Papilionoideae</taxon>
        <taxon>50 kb inversion clade</taxon>
        <taxon>NPAAA clade</taxon>
        <taxon>indigoferoid/millettioid clade</taxon>
        <taxon>Phaseoleae</taxon>
        <taxon>Mucuna</taxon>
    </lineage>
</organism>
<evidence type="ECO:0000256" key="1">
    <source>
        <dbReference type="SAM" id="MobiDB-lite"/>
    </source>
</evidence>
<reference evidence="2" key="1">
    <citation type="submission" date="2018-05" db="EMBL/GenBank/DDBJ databases">
        <title>Draft genome of Mucuna pruriens seed.</title>
        <authorList>
            <person name="Nnadi N.E."/>
            <person name="Vos R."/>
            <person name="Hasami M.H."/>
            <person name="Devisetty U.K."/>
            <person name="Aguiy J.C."/>
        </authorList>
    </citation>
    <scope>NUCLEOTIDE SEQUENCE [LARGE SCALE GENOMIC DNA]</scope>
    <source>
        <strain evidence="2">JCA_2017</strain>
    </source>
</reference>